<reference evidence="2 3" key="1">
    <citation type="submission" date="2019-08" db="EMBL/GenBank/DDBJ databases">
        <authorList>
            <person name="Liang Q."/>
        </authorList>
    </citation>
    <scope>NUCLEOTIDE SEQUENCE [LARGE SCALE GENOMIC DNA]</scope>
    <source>
        <strain evidence="2 3">V1718</strain>
    </source>
</reference>
<sequence>MSKTCHYLTLLLCLSLATPAFAISPEVEELKNTALGTLKLPNYSLGARLESGNGIYASSTSGLRPTLWGYRYSERGGIISSLIFAGAAGVLGSAAVAGAASPTITETNTTRSTRYNADGSRTVTTTTTKSGYVTAEQSERANEILQSTEAAMSAITEMRTFGMDLVIFDDEFATLSGVGEGYGFNINFWAPVYGGESFIFELGLGMHNVVTLDRENQEGVQSFFMGVPLRFIFPMGIFYFTGDVNINLYNLLFDDDETRTERIGETQFTFHETQPWSLALSANAILWRIHLEAGIATSRLFSGDFGFNTSASFRF</sequence>
<evidence type="ECO:0000313" key="2">
    <source>
        <dbReference type="EMBL" id="QED28155.1"/>
    </source>
</evidence>
<keyword evidence="1" id="KW-0732">Signal</keyword>
<name>A0A5B8XRM2_9DELT</name>
<proteinExistence type="predicted"/>
<protein>
    <recommendedName>
        <fullName evidence="4">Outer membrane protein beta-barrel domain-containing protein</fullName>
    </recommendedName>
</protein>
<organism evidence="2 3">
    <name type="scientific">Microvenator marinus</name>
    <dbReference type="NCBI Taxonomy" id="2600177"/>
    <lineage>
        <taxon>Bacteria</taxon>
        <taxon>Deltaproteobacteria</taxon>
        <taxon>Bradymonadales</taxon>
        <taxon>Microvenatoraceae</taxon>
        <taxon>Microvenator</taxon>
    </lineage>
</organism>
<evidence type="ECO:0000256" key="1">
    <source>
        <dbReference type="SAM" id="SignalP"/>
    </source>
</evidence>
<dbReference type="EMBL" id="CP042467">
    <property type="protein sequence ID" value="QED28155.1"/>
    <property type="molecule type" value="Genomic_DNA"/>
</dbReference>
<keyword evidence="3" id="KW-1185">Reference proteome</keyword>
<accession>A0A5B8XRM2</accession>
<evidence type="ECO:0008006" key="4">
    <source>
        <dbReference type="Google" id="ProtNLM"/>
    </source>
</evidence>
<gene>
    <name evidence="2" type="ORF">FRD01_13125</name>
</gene>
<dbReference type="KEGG" id="bbae:FRD01_13125"/>
<dbReference type="Proteomes" id="UP000321595">
    <property type="component" value="Chromosome"/>
</dbReference>
<dbReference type="OrthoDB" id="9828997at2"/>
<dbReference type="RefSeq" id="WP_146960329.1">
    <property type="nucleotide sequence ID" value="NZ_CP042467.1"/>
</dbReference>
<feature type="chain" id="PRO_5022917520" description="Outer membrane protein beta-barrel domain-containing protein" evidence="1">
    <location>
        <begin position="23"/>
        <end position="315"/>
    </location>
</feature>
<dbReference type="AlphaFoldDB" id="A0A5B8XRM2"/>
<evidence type="ECO:0000313" key="3">
    <source>
        <dbReference type="Proteomes" id="UP000321595"/>
    </source>
</evidence>
<feature type="signal peptide" evidence="1">
    <location>
        <begin position="1"/>
        <end position="22"/>
    </location>
</feature>